<evidence type="ECO:0000313" key="2">
    <source>
        <dbReference type="EMBL" id="ONH46711.1"/>
    </source>
</evidence>
<dbReference type="Proteomes" id="UP000188559">
    <property type="component" value="Unassembled WGS sequence"/>
</dbReference>
<accession>A0A1V2JDR6</accession>
<dbReference type="EMBL" id="MNPV01000006">
    <property type="protein sequence ID" value="ONH42871.1"/>
    <property type="molecule type" value="Genomic_DNA"/>
</dbReference>
<dbReference type="AlphaFoldDB" id="A0A1V2JDR6"/>
<comment type="caution">
    <text evidence="1">The sequence shown here is derived from an EMBL/GenBank/DDBJ whole genome shotgun (WGS) entry which is preliminary data.</text>
</comment>
<sequence>MSEYRHQLGVFNDSAKAQALAQQMDLLERKLRLKALRAQRLELYSPSRHHQIGDDVLMEVLAELDMSEAHLVLAK</sequence>
<keyword evidence="3" id="KW-1185">Reference proteome</keyword>
<proteinExistence type="predicted"/>
<organism evidence="1 3">
    <name type="scientific">Pseudomonas azotoformans</name>
    <dbReference type="NCBI Taxonomy" id="47878"/>
    <lineage>
        <taxon>Bacteria</taxon>
        <taxon>Pseudomonadati</taxon>
        <taxon>Pseudomonadota</taxon>
        <taxon>Gammaproteobacteria</taxon>
        <taxon>Pseudomonadales</taxon>
        <taxon>Pseudomonadaceae</taxon>
        <taxon>Pseudomonas</taxon>
    </lineage>
</organism>
<name>A0A1V2JDR6_PSEAZ</name>
<evidence type="ECO:0000313" key="3">
    <source>
        <dbReference type="Proteomes" id="UP000188559"/>
    </source>
</evidence>
<protein>
    <submittedName>
        <fullName evidence="1">Uncharacterized protein</fullName>
    </submittedName>
</protein>
<reference evidence="1 3" key="1">
    <citation type="submission" date="2016-10" db="EMBL/GenBank/DDBJ databases">
        <title>Pseudomonas lactis sp. nov. and Pseudomonas paralactis sp. nov., isolated from bovine raw milk.</title>
        <authorList>
            <person name="Von Neubeck M."/>
            <person name="Huptas C."/>
            <person name="Glueck C."/>
            <person name="Krewinkel M."/>
            <person name="Stoeckel M."/>
            <person name="Stressler T."/>
            <person name="Fischer L."/>
            <person name="Hinrichs J."/>
            <person name="Scherer S."/>
            <person name="Wenning M."/>
        </authorList>
    </citation>
    <scope>NUCLEOTIDE SEQUENCE [LARGE SCALE GENOMIC DNA]</scope>
    <source>
        <strain evidence="1 3">DSM 18862</strain>
    </source>
</reference>
<dbReference type="EMBL" id="MNPV01000002">
    <property type="protein sequence ID" value="ONH46711.1"/>
    <property type="molecule type" value="Genomic_DNA"/>
</dbReference>
<evidence type="ECO:0000313" key="1">
    <source>
        <dbReference type="EMBL" id="ONH42871.1"/>
    </source>
</evidence>
<gene>
    <name evidence="2" type="ORF">BLL37_07525</name>
    <name evidence="1" type="ORF">BLL37_20525</name>
</gene>